<organism evidence="2 3">
    <name type="scientific">Rhizopus stolonifer</name>
    <name type="common">Rhizopus nigricans</name>
    <dbReference type="NCBI Taxonomy" id="4846"/>
    <lineage>
        <taxon>Eukaryota</taxon>
        <taxon>Fungi</taxon>
        <taxon>Fungi incertae sedis</taxon>
        <taxon>Mucoromycota</taxon>
        <taxon>Mucoromycotina</taxon>
        <taxon>Mucoromycetes</taxon>
        <taxon>Mucorales</taxon>
        <taxon>Mucorineae</taxon>
        <taxon>Rhizopodaceae</taxon>
        <taxon>Rhizopus</taxon>
    </lineage>
</organism>
<dbReference type="OrthoDB" id="2333706at2759"/>
<keyword evidence="3" id="KW-1185">Reference proteome</keyword>
<proteinExistence type="predicted"/>
<sequence length="167" mass="19291">MTHTLFFILLALTFVSGELLIDDIRTYDIPQPLITQNTTETLKPYRFGLSIPVSITNELPLLSQETVWQWRIKIHSSGALSLSFIFDQLWIPKGARVDIFNQNDRQQILTSQKTRFATKPMAGNTLFLEYTSPFLYPLPKIYLSRVVYGYRQVPFLKSLSFPGSNQR</sequence>
<dbReference type="Proteomes" id="UP000253551">
    <property type="component" value="Unassembled WGS sequence"/>
</dbReference>
<keyword evidence="1" id="KW-0732">Signal</keyword>
<feature type="chain" id="PRO_5016768378" description="7TM-DISM receptor extracellular domain-containing protein" evidence="1">
    <location>
        <begin position="18"/>
        <end position="167"/>
    </location>
</feature>
<feature type="non-terminal residue" evidence="2">
    <location>
        <position position="167"/>
    </location>
</feature>
<name>A0A367JWL9_RHIST</name>
<reference evidence="2 3" key="1">
    <citation type="journal article" date="2018" name="G3 (Bethesda)">
        <title>Phylogenetic and Phylogenomic Definition of Rhizopus Species.</title>
        <authorList>
            <person name="Gryganskyi A.P."/>
            <person name="Golan J."/>
            <person name="Dolatabadi S."/>
            <person name="Mondo S."/>
            <person name="Robb S."/>
            <person name="Idnurm A."/>
            <person name="Muszewska A."/>
            <person name="Steczkiewicz K."/>
            <person name="Masonjones S."/>
            <person name="Liao H.L."/>
            <person name="Gajdeczka M.T."/>
            <person name="Anike F."/>
            <person name="Vuek A."/>
            <person name="Anishchenko I.M."/>
            <person name="Voigt K."/>
            <person name="de Hoog G.S."/>
            <person name="Smith M.E."/>
            <person name="Heitman J."/>
            <person name="Vilgalys R."/>
            <person name="Stajich J.E."/>
        </authorList>
    </citation>
    <scope>NUCLEOTIDE SEQUENCE [LARGE SCALE GENOMIC DNA]</scope>
    <source>
        <strain evidence="2 3">LSU 92-RS-03</strain>
    </source>
</reference>
<dbReference type="AlphaFoldDB" id="A0A367JWL9"/>
<evidence type="ECO:0000313" key="3">
    <source>
        <dbReference type="Proteomes" id="UP000253551"/>
    </source>
</evidence>
<dbReference type="EMBL" id="PJQM01002570">
    <property type="protein sequence ID" value="RCH94330.1"/>
    <property type="molecule type" value="Genomic_DNA"/>
</dbReference>
<evidence type="ECO:0008006" key="4">
    <source>
        <dbReference type="Google" id="ProtNLM"/>
    </source>
</evidence>
<evidence type="ECO:0000256" key="1">
    <source>
        <dbReference type="SAM" id="SignalP"/>
    </source>
</evidence>
<accession>A0A367JWL9</accession>
<feature type="signal peptide" evidence="1">
    <location>
        <begin position="1"/>
        <end position="17"/>
    </location>
</feature>
<evidence type="ECO:0000313" key="2">
    <source>
        <dbReference type="EMBL" id="RCH94330.1"/>
    </source>
</evidence>
<protein>
    <recommendedName>
        <fullName evidence="4">7TM-DISM receptor extracellular domain-containing protein</fullName>
    </recommendedName>
</protein>
<comment type="caution">
    <text evidence="2">The sequence shown here is derived from an EMBL/GenBank/DDBJ whole genome shotgun (WGS) entry which is preliminary data.</text>
</comment>
<gene>
    <name evidence="2" type="ORF">CU098_011217</name>
</gene>